<protein>
    <recommendedName>
        <fullName evidence="1">N-acetyltransferase domain-containing protein</fullName>
    </recommendedName>
</protein>
<dbReference type="CDD" id="cd04301">
    <property type="entry name" value="NAT_SF"/>
    <property type="match status" value="1"/>
</dbReference>
<name>A0ABU1K6N0_9FLAO</name>
<reference evidence="2 3" key="1">
    <citation type="submission" date="2023-07" db="EMBL/GenBank/DDBJ databases">
        <title>Genomic Encyclopedia of Type Strains, Phase IV (KMG-IV): sequencing the most valuable type-strain genomes for metagenomic binning, comparative biology and taxonomic classification.</title>
        <authorList>
            <person name="Goeker M."/>
        </authorList>
    </citation>
    <scope>NUCLEOTIDE SEQUENCE [LARGE SCALE GENOMIC DNA]</scope>
    <source>
        <strain evidence="2 3">DSM 102814</strain>
    </source>
</reference>
<feature type="domain" description="N-acetyltransferase" evidence="1">
    <location>
        <begin position="8"/>
        <end position="95"/>
    </location>
</feature>
<organism evidence="2 3">
    <name type="scientific">Mesonia maritima</name>
    <dbReference type="NCBI Taxonomy" id="1793873"/>
    <lineage>
        <taxon>Bacteria</taxon>
        <taxon>Pseudomonadati</taxon>
        <taxon>Bacteroidota</taxon>
        <taxon>Flavobacteriia</taxon>
        <taxon>Flavobacteriales</taxon>
        <taxon>Flavobacteriaceae</taxon>
        <taxon>Mesonia</taxon>
    </lineage>
</organism>
<comment type="caution">
    <text evidence="2">The sequence shown here is derived from an EMBL/GenBank/DDBJ whole genome shotgun (WGS) entry which is preliminary data.</text>
</comment>
<dbReference type="RefSeq" id="WP_309728432.1">
    <property type="nucleotide sequence ID" value="NZ_JAVDQA010000005.1"/>
</dbReference>
<evidence type="ECO:0000313" key="3">
    <source>
        <dbReference type="Proteomes" id="UP001257659"/>
    </source>
</evidence>
<dbReference type="InterPro" id="IPR016181">
    <property type="entry name" value="Acyl_CoA_acyltransferase"/>
</dbReference>
<proteinExistence type="predicted"/>
<dbReference type="PROSITE" id="PS51729">
    <property type="entry name" value="GNAT_YJDJ"/>
    <property type="match status" value="1"/>
</dbReference>
<sequence>MEKPIKHKENHTNGLFYMEDENGIICELTYVKKDNNVLVIDHTQTKPELEGKGLASKLLDHTVNYARANGFKIDPLCPFAEVKFDEIEAYQDVRI</sequence>
<evidence type="ECO:0000259" key="1">
    <source>
        <dbReference type="PROSITE" id="PS51729"/>
    </source>
</evidence>
<gene>
    <name evidence="2" type="ORF">GGR31_001910</name>
</gene>
<keyword evidence="3" id="KW-1185">Reference proteome</keyword>
<dbReference type="Pfam" id="PF14542">
    <property type="entry name" value="Acetyltransf_CG"/>
    <property type="match status" value="1"/>
</dbReference>
<dbReference type="SUPFAM" id="SSF55729">
    <property type="entry name" value="Acyl-CoA N-acyltransferases (Nat)"/>
    <property type="match status" value="1"/>
</dbReference>
<evidence type="ECO:0000313" key="2">
    <source>
        <dbReference type="EMBL" id="MDR6301259.1"/>
    </source>
</evidence>
<dbReference type="EMBL" id="JAVDQA010000005">
    <property type="protein sequence ID" value="MDR6301259.1"/>
    <property type="molecule type" value="Genomic_DNA"/>
</dbReference>
<dbReference type="PANTHER" id="PTHR31435">
    <property type="entry name" value="PROTEIN NATD1"/>
    <property type="match status" value="1"/>
</dbReference>
<dbReference type="InterPro" id="IPR031165">
    <property type="entry name" value="GNAT_YJDJ"/>
</dbReference>
<dbReference type="Proteomes" id="UP001257659">
    <property type="component" value="Unassembled WGS sequence"/>
</dbReference>
<dbReference type="PANTHER" id="PTHR31435:SF10">
    <property type="entry name" value="BSR4717 PROTEIN"/>
    <property type="match status" value="1"/>
</dbReference>
<dbReference type="InterPro" id="IPR045057">
    <property type="entry name" value="Gcn5-rel_NAT"/>
</dbReference>
<accession>A0ABU1K6N0</accession>
<dbReference type="Gene3D" id="3.40.630.30">
    <property type="match status" value="1"/>
</dbReference>